<evidence type="ECO:0000313" key="2">
    <source>
        <dbReference type="EMBL" id="MBU3805900.1"/>
    </source>
</evidence>
<proteinExistence type="predicted"/>
<dbReference type="Gene3D" id="3.30.1330.30">
    <property type="match status" value="1"/>
</dbReference>
<name>A0A948WR38_9FIRM</name>
<gene>
    <name evidence="2" type="ORF">H9882_03290</name>
</gene>
<dbReference type="InterPro" id="IPR004038">
    <property type="entry name" value="Ribosomal_eL8/eL30/eS12/Gad45"/>
</dbReference>
<dbReference type="InterPro" id="IPR029064">
    <property type="entry name" value="Ribosomal_eL30-like_sf"/>
</dbReference>
<dbReference type="SUPFAM" id="SSF55315">
    <property type="entry name" value="L30e-like"/>
    <property type="match status" value="1"/>
</dbReference>
<protein>
    <submittedName>
        <fullName evidence="2">Ribosomal L7Ae/L30e/S12e/Gadd45 family protein</fullName>
    </submittedName>
</protein>
<dbReference type="EMBL" id="JAHLFP010000022">
    <property type="protein sequence ID" value="MBU3805900.1"/>
    <property type="molecule type" value="Genomic_DNA"/>
</dbReference>
<dbReference type="Proteomes" id="UP000713596">
    <property type="component" value="Unassembled WGS sequence"/>
</dbReference>
<sequence length="107" mass="11976">MEHKQKLLAALSLCRKAGKLVKGFDAVQESVFSGKAALVLLAQDVSEGTEKRMRRACQDFVDCVGMPLTQLELCCLTYKKVGVYSILDENLANLCRQYLTDEKEETE</sequence>
<reference evidence="2" key="1">
    <citation type="journal article" date="2021" name="PeerJ">
        <title>Extensive microbial diversity within the chicken gut microbiome revealed by metagenomics and culture.</title>
        <authorList>
            <person name="Gilroy R."/>
            <person name="Ravi A."/>
            <person name="Getino M."/>
            <person name="Pursley I."/>
            <person name="Horton D.L."/>
            <person name="Alikhan N.F."/>
            <person name="Baker D."/>
            <person name="Gharbi K."/>
            <person name="Hall N."/>
            <person name="Watson M."/>
            <person name="Adriaenssens E.M."/>
            <person name="Foster-Nyarko E."/>
            <person name="Jarju S."/>
            <person name="Secka A."/>
            <person name="Antonio M."/>
            <person name="Oren A."/>
            <person name="Chaudhuri R.R."/>
            <person name="La Ragione R."/>
            <person name="Hildebrand F."/>
            <person name="Pallen M.J."/>
        </authorList>
    </citation>
    <scope>NUCLEOTIDE SEQUENCE</scope>
    <source>
        <strain evidence="2">B5_2728</strain>
    </source>
</reference>
<dbReference type="Pfam" id="PF01248">
    <property type="entry name" value="Ribosomal_L7Ae"/>
    <property type="match status" value="1"/>
</dbReference>
<accession>A0A948WR38</accession>
<feature type="domain" description="Ribosomal protein eL8/eL30/eS12/Gadd45" evidence="1">
    <location>
        <begin position="6"/>
        <end position="97"/>
    </location>
</feature>
<organism evidence="2 3">
    <name type="scientific">Candidatus Allofournierella pullistercoris</name>
    <dbReference type="NCBI Taxonomy" id="2838597"/>
    <lineage>
        <taxon>Bacteria</taxon>
        <taxon>Bacillati</taxon>
        <taxon>Bacillota</taxon>
        <taxon>Clostridia</taxon>
        <taxon>Eubacteriales</taxon>
        <taxon>Oscillospiraceae</taxon>
        <taxon>Allofournierella</taxon>
    </lineage>
</organism>
<dbReference type="AlphaFoldDB" id="A0A948WR38"/>
<evidence type="ECO:0000259" key="1">
    <source>
        <dbReference type="Pfam" id="PF01248"/>
    </source>
</evidence>
<comment type="caution">
    <text evidence="2">The sequence shown here is derived from an EMBL/GenBank/DDBJ whole genome shotgun (WGS) entry which is preliminary data.</text>
</comment>
<reference evidence="2" key="2">
    <citation type="submission" date="2021-04" db="EMBL/GenBank/DDBJ databases">
        <authorList>
            <person name="Gilroy R."/>
        </authorList>
    </citation>
    <scope>NUCLEOTIDE SEQUENCE</scope>
    <source>
        <strain evidence="2">B5_2728</strain>
    </source>
</reference>
<evidence type="ECO:0000313" key="3">
    <source>
        <dbReference type="Proteomes" id="UP000713596"/>
    </source>
</evidence>